<dbReference type="PANTHER" id="PTHR13335">
    <property type="entry name" value="TARGET OF RAPAMYCIN COMPLEX 2 SUBUNIT MAPKAP1"/>
    <property type="match status" value="1"/>
</dbReference>
<dbReference type="EMBL" id="JTDY01004087">
    <property type="protein sequence ID" value="KOB68619.1"/>
    <property type="molecule type" value="Genomic_DNA"/>
</dbReference>
<dbReference type="GO" id="GO:0031932">
    <property type="term" value="C:TORC2 complex"/>
    <property type="evidence" value="ECO:0007669"/>
    <property type="project" value="InterPro"/>
</dbReference>
<name>A0A0L7L017_OPEBR</name>
<dbReference type="GO" id="GO:0005886">
    <property type="term" value="C:plasma membrane"/>
    <property type="evidence" value="ECO:0007669"/>
    <property type="project" value="TreeGrafter"/>
</dbReference>
<feature type="domain" description="CRIM" evidence="4">
    <location>
        <begin position="166"/>
        <end position="297"/>
    </location>
</feature>
<dbReference type="InterPro" id="IPR008828">
    <property type="entry name" value="Sin1/Avo1"/>
</dbReference>
<proteinExistence type="inferred from homology"/>
<dbReference type="GO" id="GO:0016301">
    <property type="term" value="F:kinase activity"/>
    <property type="evidence" value="ECO:0007669"/>
    <property type="project" value="UniProtKB-KW"/>
</dbReference>
<dbReference type="PANTHER" id="PTHR13335:SF1">
    <property type="entry name" value="TARGET OF RAPAMYCIN COMPLEX 2 SUBUNIT MAPKAP1"/>
    <property type="match status" value="1"/>
</dbReference>
<sequence>MATYDNKIWLLKNIRDAFIATDDTGLCEIVMAGDDFAKIFQNKAIEERKRIREGRLSQPGTSRAKDGMGDISEDDNDREIVTQFDPYPCMGDSEDDDPIGSYVRYEEFGGHRQRSNTAQWLDKKEQALKKAAKIKVIKWEDSSPLTTEEVAQMFPKVEVTKPEKQKSLLAEQLLNCPNLPHRQYLEYAKFDGTAQMGLPTKSFKIFMTMLSERHQNYPLVVCVIANAKIKDLIGFTCYKYSIEHPDIILGSVHDYGLCIAEDDGEVDWAFPCLDATEPCSKFGFTCLGLILNEQKNKNSYASEPIPMPEDGMLGSGEFHNILHKSSGSHQNPSRNYTDGSATSEAVLSALKAVNEDPDKIHQMATEAPQYKSYKVQLMRKVRTNSTVSLSRSKYFLHSIDSIAWCQILETRANRSTFRIAISETLQGSIRASRSQLINQELTIRPEANIESNVPEGLDLYNIIFEVESNTERMSDGAAAQNNTVKDQ</sequence>
<gene>
    <name evidence="5" type="ORF">OBRU01_18068</name>
</gene>
<evidence type="ECO:0000313" key="6">
    <source>
        <dbReference type="Proteomes" id="UP000037510"/>
    </source>
</evidence>
<protein>
    <submittedName>
        <fullName evidence="5">Stress-activated map kinase-interacting protein 1</fullName>
    </submittedName>
</protein>
<reference evidence="5 6" key="1">
    <citation type="journal article" date="2015" name="Genome Biol. Evol.">
        <title>The genome of winter moth (Operophtera brumata) provides a genomic perspective on sexual dimorphism and phenology.</title>
        <authorList>
            <person name="Derks M.F."/>
            <person name="Smit S."/>
            <person name="Salis L."/>
            <person name="Schijlen E."/>
            <person name="Bossers A."/>
            <person name="Mateman C."/>
            <person name="Pijl A.S."/>
            <person name="de Ridder D."/>
            <person name="Groenen M.A."/>
            <person name="Visser M.E."/>
            <person name="Megens H.J."/>
        </authorList>
    </citation>
    <scope>NUCLEOTIDE SEQUENCE [LARGE SCALE GENOMIC DNA]</scope>
    <source>
        <strain evidence="5">WM2013NL</strain>
        <tissue evidence="5">Head and thorax</tissue>
    </source>
</reference>
<dbReference type="GO" id="GO:0005546">
    <property type="term" value="F:phosphatidylinositol-4,5-bisphosphate binding"/>
    <property type="evidence" value="ECO:0007669"/>
    <property type="project" value="TreeGrafter"/>
</dbReference>
<keyword evidence="5" id="KW-0418">Kinase</keyword>
<dbReference type="Pfam" id="PF05422">
    <property type="entry name" value="SIN1"/>
    <property type="match status" value="1"/>
</dbReference>
<evidence type="ECO:0000259" key="4">
    <source>
        <dbReference type="Pfam" id="PF16978"/>
    </source>
</evidence>
<dbReference type="GO" id="GO:0005737">
    <property type="term" value="C:cytoplasm"/>
    <property type="evidence" value="ECO:0007669"/>
    <property type="project" value="TreeGrafter"/>
</dbReference>
<dbReference type="InterPro" id="IPR031567">
    <property type="entry name" value="CRIM_dom"/>
</dbReference>
<keyword evidence="5" id="KW-0808">Transferase</keyword>
<feature type="non-terminal residue" evidence="5">
    <location>
        <position position="487"/>
    </location>
</feature>
<dbReference type="AlphaFoldDB" id="A0A0L7L017"/>
<dbReference type="Pfam" id="PF16978">
    <property type="entry name" value="CRIM"/>
    <property type="match status" value="1"/>
</dbReference>
<dbReference type="STRING" id="104452.A0A0L7L017"/>
<comment type="similarity">
    <text evidence="1">Belongs to the SIN1 family.</text>
</comment>
<dbReference type="GO" id="GO:0038203">
    <property type="term" value="P:TORC2 signaling"/>
    <property type="evidence" value="ECO:0007669"/>
    <property type="project" value="TreeGrafter"/>
</dbReference>
<feature type="domain" description="Sin1 N-terminal" evidence="3">
    <location>
        <begin position="18"/>
        <end position="159"/>
    </location>
</feature>
<feature type="region of interest" description="Disordered" evidence="2">
    <location>
        <begin position="51"/>
        <end position="74"/>
    </location>
</feature>
<organism evidence="5 6">
    <name type="scientific">Operophtera brumata</name>
    <name type="common">Winter moth</name>
    <name type="synonym">Phalaena brumata</name>
    <dbReference type="NCBI Taxonomy" id="104452"/>
    <lineage>
        <taxon>Eukaryota</taxon>
        <taxon>Metazoa</taxon>
        <taxon>Ecdysozoa</taxon>
        <taxon>Arthropoda</taxon>
        <taxon>Hexapoda</taxon>
        <taxon>Insecta</taxon>
        <taxon>Pterygota</taxon>
        <taxon>Neoptera</taxon>
        <taxon>Endopterygota</taxon>
        <taxon>Lepidoptera</taxon>
        <taxon>Glossata</taxon>
        <taxon>Ditrysia</taxon>
        <taxon>Geometroidea</taxon>
        <taxon>Geometridae</taxon>
        <taxon>Larentiinae</taxon>
        <taxon>Operophtera</taxon>
    </lineage>
</organism>
<dbReference type="Proteomes" id="UP000037510">
    <property type="component" value="Unassembled WGS sequence"/>
</dbReference>
<keyword evidence="6" id="KW-1185">Reference proteome</keyword>
<evidence type="ECO:0000256" key="1">
    <source>
        <dbReference type="ARBA" id="ARBA00009407"/>
    </source>
</evidence>
<evidence type="ECO:0000259" key="3">
    <source>
        <dbReference type="Pfam" id="PF05422"/>
    </source>
</evidence>
<evidence type="ECO:0000256" key="2">
    <source>
        <dbReference type="SAM" id="MobiDB-lite"/>
    </source>
</evidence>
<evidence type="ECO:0000313" key="5">
    <source>
        <dbReference type="EMBL" id="KOB68619.1"/>
    </source>
</evidence>
<comment type="caution">
    <text evidence="5">The sequence shown here is derived from an EMBL/GenBank/DDBJ whole genome shotgun (WGS) entry which is preliminary data.</text>
</comment>
<accession>A0A0L7L017</accession>
<dbReference type="InterPro" id="IPR032679">
    <property type="entry name" value="Sin1_N"/>
</dbReference>